<dbReference type="EMBL" id="JAEUBE010000504">
    <property type="protein sequence ID" value="KAH3660377.1"/>
    <property type="molecule type" value="Genomic_DNA"/>
</dbReference>
<sequence length="105" mass="11048">MDSSFFLREARASSGDTPVAGPVTAEISNSGDVSGTSFRDLATSLAKRVSSSNSSSVQMFSMETRISSTFSATNGRDHSNTSIKSGRWYGESVATNCLILKVAPS</sequence>
<reference evidence="2" key="2">
    <citation type="submission" date="2021-01" db="EMBL/GenBank/DDBJ databases">
        <authorList>
            <person name="Schikora-Tamarit M.A."/>
        </authorList>
    </citation>
    <scope>NUCLEOTIDE SEQUENCE</scope>
    <source>
        <strain evidence="2">CBS6075</strain>
    </source>
</reference>
<name>A0A9P8NVF6_9ASCO</name>
<protein>
    <submittedName>
        <fullName evidence="2">Uncharacterized protein</fullName>
    </submittedName>
</protein>
<organism evidence="2 3">
    <name type="scientific">Ogataea philodendri</name>
    <dbReference type="NCBI Taxonomy" id="1378263"/>
    <lineage>
        <taxon>Eukaryota</taxon>
        <taxon>Fungi</taxon>
        <taxon>Dikarya</taxon>
        <taxon>Ascomycota</taxon>
        <taxon>Saccharomycotina</taxon>
        <taxon>Pichiomycetes</taxon>
        <taxon>Pichiales</taxon>
        <taxon>Pichiaceae</taxon>
        <taxon>Ogataea</taxon>
    </lineage>
</organism>
<reference evidence="2" key="1">
    <citation type="journal article" date="2021" name="Open Biol.">
        <title>Shared evolutionary footprints suggest mitochondrial oxidative damage underlies multiple complex I losses in fungi.</title>
        <authorList>
            <person name="Schikora-Tamarit M.A."/>
            <person name="Marcet-Houben M."/>
            <person name="Nosek J."/>
            <person name="Gabaldon T."/>
        </authorList>
    </citation>
    <scope>NUCLEOTIDE SEQUENCE</scope>
    <source>
        <strain evidence="2">CBS6075</strain>
    </source>
</reference>
<comment type="caution">
    <text evidence="2">The sequence shown here is derived from an EMBL/GenBank/DDBJ whole genome shotgun (WGS) entry which is preliminary data.</text>
</comment>
<keyword evidence="3" id="KW-1185">Reference proteome</keyword>
<proteinExistence type="predicted"/>
<gene>
    <name evidence="2" type="ORF">OGAPHI_006963</name>
</gene>
<accession>A0A9P8NVF6</accession>
<evidence type="ECO:0000313" key="2">
    <source>
        <dbReference type="EMBL" id="KAH3660377.1"/>
    </source>
</evidence>
<feature type="region of interest" description="Disordered" evidence="1">
    <location>
        <begin position="1"/>
        <end position="28"/>
    </location>
</feature>
<evidence type="ECO:0000313" key="3">
    <source>
        <dbReference type="Proteomes" id="UP000769157"/>
    </source>
</evidence>
<dbReference type="RefSeq" id="XP_046058080.1">
    <property type="nucleotide sequence ID" value="XM_046208306.1"/>
</dbReference>
<evidence type="ECO:0000256" key="1">
    <source>
        <dbReference type="SAM" id="MobiDB-lite"/>
    </source>
</evidence>
<dbReference type="GeneID" id="70238927"/>
<dbReference type="AlphaFoldDB" id="A0A9P8NVF6"/>
<dbReference type="Proteomes" id="UP000769157">
    <property type="component" value="Unassembled WGS sequence"/>
</dbReference>